<evidence type="ECO:0000313" key="2">
    <source>
        <dbReference type="Proteomes" id="UP001054837"/>
    </source>
</evidence>
<dbReference type="AlphaFoldDB" id="A0AAV4X6S4"/>
<keyword evidence="2" id="KW-1185">Reference proteome</keyword>
<accession>A0AAV4X6S4</accession>
<reference evidence="1 2" key="1">
    <citation type="submission" date="2021-06" db="EMBL/GenBank/DDBJ databases">
        <title>Caerostris darwini draft genome.</title>
        <authorList>
            <person name="Kono N."/>
            <person name="Arakawa K."/>
        </authorList>
    </citation>
    <scope>NUCLEOTIDE SEQUENCE [LARGE SCALE GENOMIC DNA]</scope>
</reference>
<dbReference type="EMBL" id="BPLQ01015712">
    <property type="protein sequence ID" value="GIY90287.1"/>
    <property type="molecule type" value="Genomic_DNA"/>
</dbReference>
<dbReference type="Proteomes" id="UP001054837">
    <property type="component" value="Unassembled WGS sequence"/>
</dbReference>
<evidence type="ECO:0000313" key="1">
    <source>
        <dbReference type="EMBL" id="GIY90287.1"/>
    </source>
</evidence>
<organism evidence="1 2">
    <name type="scientific">Caerostris darwini</name>
    <dbReference type="NCBI Taxonomy" id="1538125"/>
    <lineage>
        <taxon>Eukaryota</taxon>
        <taxon>Metazoa</taxon>
        <taxon>Ecdysozoa</taxon>
        <taxon>Arthropoda</taxon>
        <taxon>Chelicerata</taxon>
        <taxon>Arachnida</taxon>
        <taxon>Araneae</taxon>
        <taxon>Araneomorphae</taxon>
        <taxon>Entelegynae</taxon>
        <taxon>Araneoidea</taxon>
        <taxon>Araneidae</taxon>
        <taxon>Caerostris</taxon>
    </lineage>
</organism>
<name>A0AAV4X6S4_9ARAC</name>
<comment type="caution">
    <text evidence="1">The sequence shown here is derived from an EMBL/GenBank/DDBJ whole genome shotgun (WGS) entry which is preliminary data.</text>
</comment>
<sequence>MYFSRQQFFRQLGLNLKNAIHKKKKKSISQQNRALDLALEMLLQTPKAIGANVHPLSQISKIADQIGADRSEFAFSRERSNKSIREEMRRGDFSVNKRELFTD</sequence>
<protein>
    <submittedName>
        <fullName evidence="1">Uncharacterized protein</fullName>
    </submittedName>
</protein>
<gene>
    <name evidence="1" type="ORF">CDAR_416781</name>
</gene>
<proteinExistence type="predicted"/>